<dbReference type="RefSeq" id="WP_085754769.1">
    <property type="nucleotide sequence ID" value="NZ_CP021023.1"/>
</dbReference>
<accession>A0A1W6LJX6</accession>
<dbReference type="EMBL" id="CP021023">
    <property type="protein sequence ID" value="ARN56055.1"/>
    <property type="molecule type" value="Genomic_DNA"/>
</dbReference>
<sequence length="162" mass="18184">MVKLIVCILIFTGGCGVFTSSVSLEECKHSCESQYAGFKPEVLRVSPLSSASKVSGGYQFEVYVELEDNFGSNIKHPGVFRIEAYRPKKLSAVSKAERIFKWDDINAVSAKDNNSYWRDMMRSYSFHLQMPEKGSALSECVIEVTFISETGMLNTQKTLQID</sequence>
<evidence type="ECO:0000313" key="1">
    <source>
        <dbReference type="EMBL" id="ARN56055.1"/>
    </source>
</evidence>
<gene>
    <name evidence="1" type="ORF">STSP1_00425</name>
</gene>
<dbReference type="KEGG" id="pbp:STSP1_00425"/>
<name>A0A1W6LJX6_9BACT</name>
<protein>
    <submittedName>
        <fullName evidence="1">Uncharacterized protein</fullName>
    </submittedName>
</protein>
<keyword evidence="2" id="KW-1185">Reference proteome</keyword>
<dbReference type="STRING" id="1941349.STSP1_00425"/>
<proteinExistence type="predicted"/>
<dbReference type="PROSITE" id="PS51257">
    <property type="entry name" value="PROKAR_LIPOPROTEIN"/>
    <property type="match status" value="1"/>
</dbReference>
<dbReference type="AlphaFoldDB" id="A0A1W6LJX6"/>
<evidence type="ECO:0000313" key="2">
    <source>
        <dbReference type="Proteomes" id="UP000193334"/>
    </source>
</evidence>
<reference evidence="2" key="1">
    <citation type="submission" date="2017-04" db="EMBL/GenBank/DDBJ databases">
        <title>Comparative genomics and description of representatives of a novel lineage of planctomycetes thriving in anoxic sediments.</title>
        <authorList>
            <person name="Spring S."/>
            <person name="Bunk B."/>
            <person name="Sproer C."/>
        </authorList>
    </citation>
    <scope>NUCLEOTIDE SEQUENCE [LARGE SCALE GENOMIC DNA]</scope>
    <source>
        <strain evidence="2">ST-PulAB-D4</strain>
    </source>
</reference>
<organism evidence="1 2">
    <name type="scientific">Sedimentisphaera salicampi</name>
    <dbReference type="NCBI Taxonomy" id="1941349"/>
    <lineage>
        <taxon>Bacteria</taxon>
        <taxon>Pseudomonadati</taxon>
        <taxon>Planctomycetota</taxon>
        <taxon>Phycisphaerae</taxon>
        <taxon>Sedimentisphaerales</taxon>
        <taxon>Sedimentisphaeraceae</taxon>
        <taxon>Sedimentisphaera</taxon>
    </lineage>
</organism>
<dbReference type="Proteomes" id="UP000193334">
    <property type="component" value="Chromosome"/>
</dbReference>